<dbReference type="AlphaFoldDB" id="A0A562JRF5"/>
<accession>A0A562JRF5</accession>
<name>A0A562JRF5_SPHWJ</name>
<protein>
    <submittedName>
        <fullName evidence="1">Uncharacterized protein</fullName>
    </submittedName>
</protein>
<evidence type="ECO:0000313" key="2">
    <source>
        <dbReference type="Proteomes" id="UP000316624"/>
    </source>
</evidence>
<proteinExistence type="predicted"/>
<sequence length="107" mass="12367">MPSAKYTPYGIDDLSDFKVWRLQNPNAHKLLKEIIFRWRGSNAKVKGRPGRWTVWPIQQWADWAGLSSDQTERALQCLELEGLILRERHRWAGSTVNRPGFVGGHLV</sequence>
<keyword evidence="2" id="KW-1185">Reference proteome</keyword>
<dbReference type="EMBL" id="VLKK01000059">
    <property type="protein sequence ID" value="TWH85762.1"/>
    <property type="molecule type" value="Genomic_DNA"/>
</dbReference>
<dbReference type="Proteomes" id="UP000316624">
    <property type="component" value="Unassembled WGS sequence"/>
</dbReference>
<organism evidence="1 2">
    <name type="scientific">Sphingobium wenxiniae (strain DSM 21828 / CGMCC 1.7748 / JZ-1)</name>
    <dbReference type="NCBI Taxonomy" id="595605"/>
    <lineage>
        <taxon>Bacteria</taxon>
        <taxon>Pseudomonadati</taxon>
        <taxon>Pseudomonadota</taxon>
        <taxon>Alphaproteobacteria</taxon>
        <taxon>Sphingomonadales</taxon>
        <taxon>Sphingomonadaceae</taxon>
        <taxon>Sphingobium</taxon>
    </lineage>
</organism>
<evidence type="ECO:0000313" key="1">
    <source>
        <dbReference type="EMBL" id="TWH85762.1"/>
    </source>
</evidence>
<dbReference type="RefSeq" id="WP_158636736.1">
    <property type="nucleotide sequence ID" value="NZ_JACIIY010000083.1"/>
</dbReference>
<reference evidence="1 2" key="1">
    <citation type="journal article" date="2015" name="Stand. Genomic Sci.">
        <title>Genomic Encyclopedia of Bacterial and Archaeal Type Strains, Phase III: the genomes of soil and plant-associated and newly described type strains.</title>
        <authorList>
            <person name="Whitman W.B."/>
            <person name="Woyke T."/>
            <person name="Klenk H.P."/>
            <person name="Zhou Y."/>
            <person name="Lilburn T.G."/>
            <person name="Beck B.J."/>
            <person name="De Vos P."/>
            <person name="Vandamme P."/>
            <person name="Eisen J.A."/>
            <person name="Garrity G."/>
            <person name="Hugenholtz P."/>
            <person name="Kyrpides N.C."/>
        </authorList>
    </citation>
    <scope>NUCLEOTIDE SEQUENCE [LARGE SCALE GENOMIC DNA]</scope>
    <source>
        <strain evidence="1 2">CGMCC 1.7748</strain>
    </source>
</reference>
<comment type="caution">
    <text evidence="1">The sequence shown here is derived from an EMBL/GenBank/DDBJ whole genome shotgun (WGS) entry which is preliminary data.</text>
</comment>
<gene>
    <name evidence="1" type="ORF">IQ35_04091</name>
</gene>